<dbReference type="RefSeq" id="WP_094550036.1">
    <property type="nucleotide sequence ID" value="NZ_MQWB01000001.1"/>
</dbReference>
<comment type="caution">
    <text evidence="2">The sequence shown here is derived from an EMBL/GenBank/DDBJ whole genome shotgun (WGS) entry which is preliminary data.</text>
</comment>
<feature type="chain" id="PRO_5012762802" description="Imelysin-like domain-containing protein" evidence="1">
    <location>
        <begin position="23"/>
        <end position="168"/>
    </location>
</feature>
<dbReference type="OrthoDB" id="4190732at2"/>
<gene>
    <name evidence="2" type="ORF">BSZ36_14140</name>
</gene>
<accession>A0A259U213</accession>
<dbReference type="AlphaFoldDB" id="A0A259U213"/>
<keyword evidence="1" id="KW-0732">Signal</keyword>
<sequence length="168" mass="18586">MNRLLLSALCLTALALPTLAHAQDTCAPPADSLAAWLEEYRSVYRTLEVATELTPRNSEQGKGLQELSDQVGKALAVLSEMEPLVRIAEVTTEPAVREIAWEAYYISAEFIGVVGLGPRTAEDGGSFMSAFNRTVRETNRIQERVEREHEASWAPCADRGAFGRHRNR</sequence>
<dbReference type="InParanoid" id="A0A259U213"/>
<feature type="signal peptide" evidence="1">
    <location>
        <begin position="1"/>
        <end position="22"/>
    </location>
</feature>
<evidence type="ECO:0000256" key="1">
    <source>
        <dbReference type="SAM" id="SignalP"/>
    </source>
</evidence>
<protein>
    <recommendedName>
        <fullName evidence="4">Imelysin-like domain-containing protein</fullName>
    </recommendedName>
</protein>
<reference evidence="2 3" key="1">
    <citation type="submission" date="2016-11" db="EMBL/GenBank/DDBJ databases">
        <title>Study of marine rhodopsin-containing bacteria.</title>
        <authorList>
            <person name="Yoshizawa S."/>
            <person name="Kumagai Y."/>
            <person name="Kogure K."/>
        </authorList>
    </citation>
    <scope>NUCLEOTIDE SEQUENCE [LARGE SCALE GENOMIC DNA]</scope>
    <source>
        <strain evidence="2 3">SG-29</strain>
    </source>
</reference>
<proteinExistence type="predicted"/>
<dbReference type="EMBL" id="MQWB01000001">
    <property type="protein sequence ID" value="OZC04022.1"/>
    <property type="molecule type" value="Genomic_DNA"/>
</dbReference>
<dbReference type="Proteomes" id="UP000216446">
    <property type="component" value="Unassembled WGS sequence"/>
</dbReference>
<evidence type="ECO:0000313" key="2">
    <source>
        <dbReference type="EMBL" id="OZC04022.1"/>
    </source>
</evidence>
<name>A0A259U213_9BACT</name>
<keyword evidence="3" id="KW-1185">Reference proteome</keyword>
<evidence type="ECO:0008006" key="4">
    <source>
        <dbReference type="Google" id="ProtNLM"/>
    </source>
</evidence>
<organism evidence="2 3">
    <name type="scientific">Rubricoccus marinus</name>
    <dbReference type="NCBI Taxonomy" id="716817"/>
    <lineage>
        <taxon>Bacteria</taxon>
        <taxon>Pseudomonadati</taxon>
        <taxon>Rhodothermota</taxon>
        <taxon>Rhodothermia</taxon>
        <taxon>Rhodothermales</taxon>
        <taxon>Rubricoccaceae</taxon>
        <taxon>Rubricoccus</taxon>
    </lineage>
</organism>
<evidence type="ECO:0000313" key="3">
    <source>
        <dbReference type="Proteomes" id="UP000216446"/>
    </source>
</evidence>